<dbReference type="EMBL" id="CAKKTJ010000321">
    <property type="protein sequence ID" value="CAH0479938.1"/>
    <property type="molecule type" value="Genomic_DNA"/>
</dbReference>
<feature type="region of interest" description="Disordered" evidence="2">
    <location>
        <begin position="1"/>
        <end position="29"/>
    </location>
</feature>
<dbReference type="Proteomes" id="UP001158986">
    <property type="component" value="Unassembled WGS sequence"/>
</dbReference>
<evidence type="ECO:0000256" key="1">
    <source>
        <dbReference type="SAM" id="Coils"/>
    </source>
</evidence>
<evidence type="ECO:0000313" key="3">
    <source>
        <dbReference type="EMBL" id="CAH0479938.1"/>
    </source>
</evidence>
<accession>A0AAU9LFU3</accession>
<evidence type="ECO:0000313" key="5">
    <source>
        <dbReference type="Proteomes" id="UP001158986"/>
    </source>
</evidence>
<comment type="caution">
    <text evidence="3">The sequence shown here is derived from an EMBL/GenBank/DDBJ whole genome shotgun (WGS) entry which is preliminary data.</text>
</comment>
<organism evidence="3 6">
    <name type="scientific">Peronospora belbahrii</name>
    <dbReference type="NCBI Taxonomy" id="622444"/>
    <lineage>
        <taxon>Eukaryota</taxon>
        <taxon>Sar</taxon>
        <taxon>Stramenopiles</taxon>
        <taxon>Oomycota</taxon>
        <taxon>Peronosporomycetes</taxon>
        <taxon>Peronosporales</taxon>
        <taxon>Peronosporaceae</taxon>
        <taxon>Peronospora</taxon>
    </lineage>
</organism>
<protein>
    <submittedName>
        <fullName evidence="3">Uncharacterized protein</fullName>
    </submittedName>
</protein>
<dbReference type="AlphaFoldDB" id="A0AAU9LFU3"/>
<proteinExistence type="predicted"/>
<keyword evidence="1" id="KW-0175">Coiled coil</keyword>
<keyword evidence="5" id="KW-1185">Reference proteome</keyword>
<evidence type="ECO:0000313" key="6">
    <source>
        <dbReference type="Proteomes" id="UP001160483"/>
    </source>
</evidence>
<gene>
    <name evidence="4" type="ORF">PBS001_LOCUS7593</name>
    <name evidence="3" type="ORF">PBS003_LOCUS6568</name>
</gene>
<sequence>MKRRTPRGRSESSLSSLPSHAHTGKLQPKWNTYLTDETSYKLNQQQKLQRVLQHMSTAHFSVRSSAVLASRRRLATMRPHSSICRTHNDSVKSVSCSTNCKRLTGGADAGDVQTVRRRRFKDVSSDRKQSTSRRREIRISAVSVQEEKDLERRERKTMDFDQKTQLQEVEELERMLNELKTKTKRLDEQKVIEHVNTMATMKRKTQRTMKLNEHICLQGEVEEEKEYGRQEENEIVTSMDDRLKDVDDQDAQVNWEHTDHVGVEKRLENVCHKTLEMGLDLAHQMETLTKKFDLDRRQRVNHDSKIEMLAQEVRATQAKYKCLETKYQDIVSQVDSMREAVIATEEAMYKMTLAFECFKHPRDKAVDPSSSSQSAESS</sequence>
<name>A0AAU9LFU3_9STRA</name>
<reference evidence="3 5" key="1">
    <citation type="submission" date="2021-11" db="EMBL/GenBank/DDBJ databases">
        <authorList>
            <person name="Islam A."/>
            <person name="Islam S."/>
            <person name="Flora M.S."/>
            <person name="Rahman M."/>
            <person name="Ziaur R.M."/>
            <person name="Epstein J.H."/>
            <person name="Hassan M."/>
            <person name="Klassen M."/>
            <person name="Woodard K."/>
            <person name="Webb A."/>
            <person name="Webby R.J."/>
            <person name="El Zowalaty M.E."/>
        </authorList>
    </citation>
    <scope>NUCLEOTIDE SEQUENCE</scope>
    <source>
        <strain evidence="4">Pbs1</strain>
        <strain evidence="3">Pbs3</strain>
    </source>
</reference>
<feature type="coiled-coil region" evidence="1">
    <location>
        <begin position="162"/>
        <end position="192"/>
    </location>
</feature>
<dbReference type="Proteomes" id="UP001160483">
    <property type="component" value="Unassembled WGS sequence"/>
</dbReference>
<dbReference type="EMBL" id="CAKLCB010000375">
    <property type="protein sequence ID" value="CAH0521133.1"/>
    <property type="molecule type" value="Genomic_DNA"/>
</dbReference>
<evidence type="ECO:0000256" key="2">
    <source>
        <dbReference type="SAM" id="MobiDB-lite"/>
    </source>
</evidence>
<evidence type="ECO:0000313" key="4">
    <source>
        <dbReference type="EMBL" id="CAH0521133.1"/>
    </source>
</evidence>